<dbReference type="Proteomes" id="UP001196413">
    <property type="component" value="Unassembled WGS sequence"/>
</dbReference>
<comment type="caution">
    <text evidence="1">The sequence shown here is derived from an EMBL/GenBank/DDBJ whole genome shotgun (WGS) entry which is preliminary data.</text>
</comment>
<reference evidence="1" key="1">
    <citation type="submission" date="2021-06" db="EMBL/GenBank/DDBJ databases">
        <title>Parelaphostrongylus tenuis whole genome reference sequence.</title>
        <authorList>
            <person name="Garwood T.J."/>
            <person name="Larsen P.A."/>
            <person name="Fountain-Jones N.M."/>
            <person name="Garbe J.R."/>
            <person name="Macchietto M.G."/>
            <person name="Kania S.A."/>
            <person name="Gerhold R.W."/>
            <person name="Richards J.E."/>
            <person name="Wolf T.M."/>
        </authorList>
    </citation>
    <scope>NUCLEOTIDE SEQUENCE</scope>
    <source>
        <strain evidence="1">MNPRO001-30</strain>
        <tissue evidence="1">Meninges</tissue>
    </source>
</reference>
<evidence type="ECO:0000313" key="1">
    <source>
        <dbReference type="EMBL" id="KAJ1349317.1"/>
    </source>
</evidence>
<dbReference type="EMBL" id="JAHQIW010000643">
    <property type="protein sequence ID" value="KAJ1349317.1"/>
    <property type="molecule type" value="Genomic_DNA"/>
</dbReference>
<organism evidence="1 2">
    <name type="scientific">Parelaphostrongylus tenuis</name>
    <name type="common">Meningeal worm</name>
    <dbReference type="NCBI Taxonomy" id="148309"/>
    <lineage>
        <taxon>Eukaryota</taxon>
        <taxon>Metazoa</taxon>
        <taxon>Ecdysozoa</taxon>
        <taxon>Nematoda</taxon>
        <taxon>Chromadorea</taxon>
        <taxon>Rhabditida</taxon>
        <taxon>Rhabditina</taxon>
        <taxon>Rhabditomorpha</taxon>
        <taxon>Strongyloidea</taxon>
        <taxon>Metastrongylidae</taxon>
        <taxon>Parelaphostrongylus</taxon>
    </lineage>
</organism>
<dbReference type="AlphaFoldDB" id="A0AAD5QFH4"/>
<name>A0AAD5QFH4_PARTN</name>
<keyword evidence="2" id="KW-1185">Reference proteome</keyword>
<sequence length="135" mass="16165">MIHFSNVCFGLVQQTNFPVFISDFAFCFTHFELCSSRIELFIPSIPVYKQCHHYLMTFLFKLHSLYCFQNGSKILLQQVWDPPKILIKQHFLLFEFLLLREFPSPRRALEYSCRLNQSYGYNSSLHMMKFVELFS</sequence>
<gene>
    <name evidence="1" type="ORF">KIN20_004812</name>
</gene>
<protein>
    <submittedName>
        <fullName evidence="1">Uncharacterized protein</fullName>
    </submittedName>
</protein>
<proteinExistence type="predicted"/>
<evidence type="ECO:0000313" key="2">
    <source>
        <dbReference type="Proteomes" id="UP001196413"/>
    </source>
</evidence>
<accession>A0AAD5QFH4</accession>